<dbReference type="AlphaFoldDB" id="A0A0N5A6L2"/>
<dbReference type="Pfam" id="PF02995">
    <property type="entry name" value="DUF229"/>
    <property type="match status" value="1"/>
</dbReference>
<protein>
    <submittedName>
        <fullName evidence="3">Sulfatase domain-containing protein</fullName>
    </submittedName>
</protein>
<dbReference type="WBParaSite" id="PTRK_0001763600.1">
    <property type="protein sequence ID" value="PTRK_0001763600.1"/>
    <property type="gene ID" value="PTRK_0001763600"/>
</dbReference>
<organism evidence="2 3">
    <name type="scientific">Parastrongyloides trichosuri</name>
    <name type="common">Possum-specific nematode worm</name>
    <dbReference type="NCBI Taxonomy" id="131310"/>
    <lineage>
        <taxon>Eukaryota</taxon>
        <taxon>Metazoa</taxon>
        <taxon>Ecdysozoa</taxon>
        <taxon>Nematoda</taxon>
        <taxon>Chromadorea</taxon>
        <taxon>Rhabditida</taxon>
        <taxon>Tylenchina</taxon>
        <taxon>Panagrolaimomorpha</taxon>
        <taxon>Strongyloidoidea</taxon>
        <taxon>Strongyloididae</taxon>
        <taxon>Parastrongyloides</taxon>
    </lineage>
</organism>
<feature type="signal peptide" evidence="1">
    <location>
        <begin position="1"/>
        <end position="15"/>
    </location>
</feature>
<accession>A0A0N5A6L2</accession>
<dbReference type="PANTHER" id="PTHR10974:SF75">
    <property type="entry name" value="SULFATASE DOMAIN-CONTAINING PROTEIN"/>
    <property type="match status" value="1"/>
</dbReference>
<name>A0A0N5A6L2_PARTI</name>
<dbReference type="InterPro" id="IPR017850">
    <property type="entry name" value="Alkaline_phosphatase_core_sf"/>
</dbReference>
<keyword evidence="2" id="KW-1185">Reference proteome</keyword>
<keyword evidence="1" id="KW-0732">Signal</keyword>
<evidence type="ECO:0000313" key="3">
    <source>
        <dbReference type="WBParaSite" id="PTRK_0001763600.1"/>
    </source>
</evidence>
<sequence>MILIILFFLFHGLSFDINFNSTHNNTTIVPSLEFKTVIQKLKNISTKSACKFESFPVKSSYYEFKKPYHLPLCRPMFINEFVVFKYGVLNYKHNNGLYNCRYQCNFPNGEWEIQTSRWKEIKNAKPECDVFEVQCHDVLFKQTIFRDIFIQIYKIKKKPIEKITFLKDDYPVEKIKNKYNVHMIILDAISHYNLLRGLKNTKKYLEDEYSGIVFNRHNKVGSNSRPNGIGFLLNTRIQKLHDFTNLKESKPSDFEFKKTKDCEDPLDEYPHIARYYKQLNYTIYNGEDDLATVFTARECTGFRNPVSHHSLRAYTLKLYRKKYNNNKIYDVNHNLKCMRFVDYQFDHLIKFMKTYDDSRQFTITWITHLSHEHMTGHFEYDNYIKRFFQKNKTKFDKGFLIFMSDHGYRTGAFRYTKQGTFEDKNPFLIIAPPKDLRNNGSEVLKNLKINSINHTSHFDVYATMLDIATEGSKSNFKNMTHFNFTNIMKNDKIKGLSLLREIKQKRTCYEMEISSEYCLCRENFTKYDQLVIDKINNDKTIPFQSDVIVNTFKKIFISELNRQLIIGNITQYCVEMSENINGEFDLEYAYNNEEQIIFHLKIDVLPKGTFEGYFNEFGELVSNSINRIDRYSKYAETCLPTHNYRMFCYCRTNVMKPQKKKNSFDEFSDKIRILFKKSFEDLKNFLSKVFTKNF</sequence>
<evidence type="ECO:0000256" key="1">
    <source>
        <dbReference type="SAM" id="SignalP"/>
    </source>
</evidence>
<dbReference type="InterPro" id="IPR004245">
    <property type="entry name" value="DUF229"/>
</dbReference>
<proteinExistence type="predicted"/>
<dbReference type="Gene3D" id="3.40.720.10">
    <property type="entry name" value="Alkaline Phosphatase, subunit A"/>
    <property type="match status" value="1"/>
</dbReference>
<dbReference type="GO" id="GO:0005615">
    <property type="term" value="C:extracellular space"/>
    <property type="evidence" value="ECO:0007669"/>
    <property type="project" value="TreeGrafter"/>
</dbReference>
<reference evidence="3" key="1">
    <citation type="submission" date="2017-02" db="UniProtKB">
        <authorList>
            <consortium name="WormBaseParasite"/>
        </authorList>
    </citation>
    <scope>IDENTIFICATION</scope>
</reference>
<dbReference type="PANTHER" id="PTHR10974">
    <property type="entry name" value="FI08016P-RELATED"/>
    <property type="match status" value="1"/>
</dbReference>
<evidence type="ECO:0000313" key="2">
    <source>
        <dbReference type="Proteomes" id="UP000038045"/>
    </source>
</evidence>
<dbReference type="Proteomes" id="UP000038045">
    <property type="component" value="Unplaced"/>
</dbReference>
<dbReference type="SUPFAM" id="SSF53649">
    <property type="entry name" value="Alkaline phosphatase-like"/>
    <property type="match status" value="1"/>
</dbReference>
<feature type="chain" id="PRO_5012497872" evidence="1">
    <location>
        <begin position="16"/>
        <end position="694"/>
    </location>
</feature>
<dbReference type="STRING" id="131310.A0A0N5A6L2"/>